<evidence type="ECO:0000313" key="3">
    <source>
        <dbReference type="Proteomes" id="UP000238274"/>
    </source>
</evidence>
<name>A0A2S4VU14_9BASI</name>
<gene>
    <name evidence="2" type="ORF">PSHT_07916</name>
</gene>
<dbReference type="GO" id="GO:0005634">
    <property type="term" value="C:nucleus"/>
    <property type="evidence" value="ECO:0007669"/>
    <property type="project" value="TreeGrafter"/>
</dbReference>
<reference evidence="2 3" key="1">
    <citation type="submission" date="2017-12" db="EMBL/GenBank/DDBJ databases">
        <title>Gene loss provides genomic basis for host adaptation in cereal stripe rust fungi.</title>
        <authorList>
            <person name="Xia C."/>
        </authorList>
    </citation>
    <scope>NUCLEOTIDE SEQUENCE [LARGE SCALE GENOMIC DNA]</scope>
    <source>
        <strain evidence="2 3">93TX-2</strain>
    </source>
</reference>
<dbReference type="VEuPathDB" id="FungiDB:PSTT_14701"/>
<dbReference type="VEuPathDB" id="FungiDB:PSHT_07916"/>
<dbReference type="PANTHER" id="PTHR31571:SF2">
    <property type="entry name" value="HISTONE ACETYLTRANSFERASE RTT109"/>
    <property type="match status" value="1"/>
</dbReference>
<feature type="region of interest" description="Disordered" evidence="1">
    <location>
        <begin position="380"/>
        <end position="399"/>
    </location>
</feature>
<keyword evidence="3" id="KW-1185">Reference proteome</keyword>
<protein>
    <submittedName>
        <fullName evidence="2">Uncharacterized protein</fullName>
    </submittedName>
</protein>
<dbReference type="OrthoDB" id="3361892at2759"/>
<proteinExistence type="predicted"/>
<accession>A0A2S4VU14</accession>
<sequence>MAPCPSLHQFLNQALQLVPMDEANPQTFKLLTLSTKTFRTFTLLPHALDPTFALLRAARRGKSKRTREQLEEDEILQEVLEEEAAIARLTEAAKNQEPVAGTSKRIRLILLYILKIDTTGLAPLPAPSGRLTIMFLSYLPQHMPKLIPSLRIHIFACAARADHSQQPSKVVSSNWAQSFPLSELIPAFNNDPKARFLHLIGNCSTNPSVEPVIGIVNELKLIMSSSDELWDRMGGRQECCDVSSSTVDHDQQTKTIAELISTTAPCQEDVQSLSSTDDSGPLPTGLTDSDEVQKRLVGVPRNVWVSLWCEIHSKDYSKLENLTKDGWIANVKSSINSAILEDHLKKQRKLYKKLNNTTNDDDNNKKIDAEVLLMNDKNKKVTNEGKTDPSSSSGFLDCY</sequence>
<dbReference type="GO" id="GO:0032931">
    <property type="term" value="F:histone H3K56 acetyltransferase activity"/>
    <property type="evidence" value="ECO:0007669"/>
    <property type="project" value="TreeGrafter"/>
</dbReference>
<dbReference type="VEuPathDB" id="FungiDB:PSTT_14702"/>
<feature type="non-terminal residue" evidence="2">
    <location>
        <position position="399"/>
    </location>
</feature>
<reference evidence="3" key="2">
    <citation type="journal article" date="2018" name="BMC Genomics">
        <title>Genomic insights into host adaptation between the wheat stripe rust pathogen (Puccinia striiformis f. sp. tritici) and the barley stripe rust pathogen (Puccinia striiformis f. sp. hordei).</title>
        <authorList>
            <person name="Xia C."/>
            <person name="Wang M."/>
            <person name="Yin C."/>
            <person name="Cornejo O.E."/>
            <person name="Hulbert S.H."/>
            <person name="Chen X."/>
        </authorList>
    </citation>
    <scope>NUCLEOTIDE SEQUENCE [LARGE SCALE GENOMIC DNA]</scope>
    <source>
        <strain evidence="3">93TX-2</strain>
    </source>
</reference>
<feature type="region of interest" description="Disordered" evidence="1">
    <location>
        <begin position="268"/>
        <end position="288"/>
    </location>
</feature>
<comment type="caution">
    <text evidence="2">The sequence shown here is derived from an EMBL/GenBank/DDBJ whole genome shotgun (WGS) entry which is preliminary data.</text>
</comment>
<feature type="compositionally biased region" description="Polar residues" evidence="1">
    <location>
        <begin position="388"/>
        <end position="399"/>
    </location>
</feature>
<organism evidence="2 3">
    <name type="scientific">Puccinia striiformis</name>
    <dbReference type="NCBI Taxonomy" id="27350"/>
    <lineage>
        <taxon>Eukaryota</taxon>
        <taxon>Fungi</taxon>
        <taxon>Dikarya</taxon>
        <taxon>Basidiomycota</taxon>
        <taxon>Pucciniomycotina</taxon>
        <taxon>Pucciniomycetes</taxon>
        <taxon>Pucciniales</taxon>
        <taxon>Pucciniaceae</taxon>
        <taxon>Puccinia</taxon>
    </lineage>
</organism>
<dbReference type="Proteomes" id="UP000238274">
    <property type="component" value="Unassembled WGS sequence"/>
</dbReference>
<evidence type="ECO:0000256" key="1">
    <source>
        <dbReference type="SAM" id="MobiDB-lite"/>
    </source>
</evidence>
<dbReference type="GO" id="GO:0006974">
    <property type="term" value="P:DNA damage response"/>
    <property type="evidence" value="ECO:0007669"/>
    <property type="project" value="TreeGrafter"/>
</dbReference>
<dbReference type="PANTHER" id="PTHR31571">
    <property type="entry name" value="ALTERED INHERITANCE OF MITOCHONDRIA PROTEIN 6"/>
    <property type="match status" value="1"/>
</dbReference>
<dbReference type="EMBL" id="PKSM01000100">
    <property type="protein sequence ID" value="POW12957.1"/>
    <property type="molecule type" value="Genomic_DNA"/>
</dbReference>
<reference evidence="3" key="3">
    <citation type="journal article" date="2018" name="Mol. Plant Microbe Interact.">
        <title>Genome sequence resources for the wheat stripe rust pathogen (Puccinia striiformis f. sp. tritici) and the barley stripe rust pathogen (Puccinia striiformis f. sp. hordei).</title>
        <authorList>
            <person name="Xia C."/>
            <person name="Wang M."/>
            <person name="Yin C."/>
            <person name="Cornejo O.E."/>
            <person name="Hulbert S.H."/>
            <person name="Chen X."/>
        </authorList>
    </citation>
    <scope>NUCLEOTIDE SEQUENCE [LARGE SCALE GENOMIC DNA]</scope>
    <source>
        <strain evidence="3">93TX-2</strain>
    </source>
</reference>
<dbReference type="AlphaFoldDB" id="A0A2S4VU14"/>
<evidence type="ECO:0000313" key="2">
    <source>
        <dbReference type="EMBL" id="POW12957.1"/>
    </source>
</evidence>
<dbReference type="InterPro" id="IPR051236">
    <property type="entry name" value="HAT_RTT109-like"/>
</dbReference>
<feature type="compositionally biased region" description="Polar residues" evidence="1">
    <location>
        <begin position="268"/>
        <end position="278"/>
    </location>
</feature>